<dbReference type="Proteomes" id="UP000050761">
    <property type="component" value="Unassembled WGS sequence"/>
</dbReference>
<evidence type="ECO:0000313" key="2">
    <source>
        <dbReference type="EMBL" id="VDP32259.1"/>
    </source>
</evidence>
<evidence type="ECO:0000313" key="4">
    <source>
        <dbReference type="WBParaSite" id="HPBE_0002238301-mRNA-1"/>
    </source>
</evidence>
<reference evidence="2 3" key="1">
    <citation type="submission" date="2018-11" db="EMBL/GenBank/DDBJ databases">
        <authorList>
            <consortium name="Pathogen Informatics"/>
        </authorList>
    </citation>
    <scope>NUCLEOTIDE SEQUENCE [LARGE SCALE GENOMIC DNA]</scope>
</reference>
<dbReference type="WBParaSite" id="HPBE_0002238301-mRNA-1">
    <property type="protein sequence ID" value="HPBE_0002238301-mRNA-1"/>
    <property type="gene ID" value="HPBE_0002238301"/>
</dbReference>
<sequence length="152" mass="17112">MSLMSRKGVRVPNMCHRRRKGERPSSEEVLPMSFQQASGFRTHVTNVAKGIPGFRRRHRCRGRCSGFTQRVNDVTQKEMSPMSRKACSDSDDVSPMSRQGFRIHTTCQRCHAKRGVTNVAKSLSGFGRRVTDVAQSTFGLRTHVTDVVQQTS</sequence>
<reference evidence="4" key="2">
    <citation type="submission" date="2019-09" db="UniProtKB">
        <authorList>
            <consortium name="WormBaseParasite"/>
        </authorList>
    </citation>
    <scope>IDENTIFICATION</scope>
</reference>
<keyword evidence="3" id="KW-1185">Reference proteome</keyword>
<evidence type="ECO:0000313" key="3">
    <source>
        <dbReference type="Proteomes" id="UP000050761"/>
    </source>
</evidence>
<gene>
    <name evidence="2" type="ORF">HPBE_LOCUS22382</name>
</gene>
<name>A0A183GIC9_HELPZ</name>
<evidence type="ECO:0000256" key="1">
    <source>
        <dbReference type="SAM" id="MobiDB-lite"/>
    </source>
</evidence>
<dbReference type="AlphaFoldDB" id="A0A183GIC9"/>
<accession>A0A3P8GB98</accession>
<proteinExistence type="predicted"/>
<feature type="region of interest" description="Disordered" evidence="1">
    <location>
        <begin position="75"/>
        <end position="95"/>
    </location>
</feature>
<protein>
    <submittedName>
        <fullName evidence="2 4">Uncharacterized protein</fullName>
    </submittedName>
</protein>
<accession>A0A183GIC9</accession>
<organism evidence="3 4">
    <name type="scientific">Heligmosomoides polygyrus</name>
    <name type="common">Parasitic roundworm</name>
    <dbReference type="NCBI Taxonomy" id="6339"/>
    <lineage>
        <taxon>Eukaryota</taxon>
        <taxon>Metazoa</taxon>
        <taxon>Ecdysozoa</taxon>
        <taxon>Nematoda</taxon>
        <taxon>Chromadorea</taxon>
        <taxon>Rhabditida</taxon>
        <taxon>Rhabditina</taxon>
        <taxon>Rhabditomorpha</taxon>
        <taxon>Strongyloidea</taxon>
        <taxon>Heligmosomidae</taxon>
        <taxon>Heligmosomoides</taxon>
    </lineage>
</organism>
<dbReference type="EMBL" id="UZAH01033939">
    <property type="protein sequence ID" value="VDP32259.1"/>
    <property type="molecule type" value="Genomic_DNA"/>
</dbReference>